<dbReference type="InterPro" id="IPR050177">
    <property type="entry name" value="Lipid_A_modif_metabolic_enz"/>
</dbReference>
<proteinExistence type="predicted"/>
<gene>
    <name evidence="2" type="ORF">METZ01_LOCUS380098</name>
</gene>
<dbReference type="Gene3D" id="3.40.50.720">
    <property type="entry name" value="NAD(P)-binding Rossmann-like Domain"/>
    <property type="match status" value="1"/>
</dbReference>
<dbReference type="AlphaFoldDB" id="A0A382TYW3"/>
<dbReference type="InterPro" id="IPR036291">
    <property type="entry name" value="NAD(P)-bd_dom_sf"/>
</dbReference>
<name>A0A382TYW3_9ZZZZ</name>
<dbReference type="EMBL" id="UINC01140225">
    <property type="protein sequence ID" value="SVD27244.1"/>
    <property type="molecule type" value="Genomic_DNA"/>
</dbReference>
<organism evidence="2">
    <name type="scientific">marine metagenome</name>
    <dbReference type="NCBI Taxonomy" id="408172"/>
    <lineage>
        <taxon>unclassified sequences</taxon>
        <taxon>metagenomes</taxon>
        <taxon>ecological metagenomes</taxon>
    </lineage>
</organism>
<dbReference type="PANTHER" id="PTHR43245">
    <property type="entry name" value="BIFUNCTIONAL POLYMYXIN RESISTANCE PROTEIN ARNA"/>
    <property type="match status" value="1"/>
</dbReference>
<dbReference type="PANTHER" id="PTHR43245:SF53">
    <property type="entry name" value="EPIMERASE-RELATED"/>
    <property type="match status" value="1"/>
</dbReference>
<feature type="domain" description="NAD-dependent epimerase/dehydratase" evidence="1">
    <location>
        <begin position="21"/>
        <end position="122"/>
    </location>
</feature>
<dbReference type="SUPFAM" id="SSF51735">
    <property type="entry name" value="NAD(P)-binding Rossmann-fold domains"/>
    <property type="match status" value="1"/>
</dbReference>
<evidence type="ECO:0000259" key="1">
    <source>
        <dbReference type="Pfam" id="PF01370"/>
    </source>
</evidence>
<protein>
    <recommendedName>
        <fullName evidence="1">NAD-dependent epimerase/dehydratase domain-containing protein</fullName>
    </recommendedName>
</protein>
<sequence>VTVVDDLSTQRYCSLFDVGRKFDFQERDFADITVTELSRFDTVVHLAAKTDAASSIKEKEETFNVNVTKTIRFINCVREAQVGFFIFPSSTSVYGKGKEVMYENEVNIIPQSPYAESKVLVED</sequence>
<dbReference type="Pfam" id="PF01370">
    <property type="entry name" value="Epimerase"/>
    <property type="match status" value="1"/>
</dbReference>
<feature type="non-terminal residue" evidence="2">
    <location>
        <position position="123"/>
    </location>
</feature>
<dbReference type="InterPro" id="IPR001509">
    <property type="entry name" value="Epimerase_deHydtase"/>
</dbReference>
<feature type="non-terminal residue" evidence="2">
    <location>
        <position position="1"/>
    </location>
</feature>
<reference evidence="2" key="1">
    <citation type="submission" date="2018-05" db="EMBL/GenBank/DDBJ databases">
        <authorList>
            <person name="Lanie J.A."/>
            <person name="Ng W.-L."/>
            <person name="Kazmierczak K.M."/>
            <person name="Andrzejewski T.M."/>
            <person name="Davidsen T.M."/>
            <person name="Wayne K.J."/>
            <person name="Tettelin H."/>
            <person name="Glass J.I."/>
            <person name="Rusch D."/>
            <person name="Podicherti R."/>
            <person name="Tsui H.-C.T."/>
            <person name="Winkler M.E."/>
        </authorList>
    </citation>
    <scope>NUCLEOTIDE SEQUENCE</scope>
</reference>
<evidence type="ECO:0000313" key="2">
    <source>
        <dbReference type="EMBL" id="SVD27244.1"/>
    </source>
</evidence>
<accession>A0A382TYW3</accession>